<evidence type="ECO:0000313" key="2">
    <source>
        <dbReference type="EMBL" id="TZF98468.1"/>
    </source>
</evidence>
<dbReference type="InterPro" id="IPR043708">
    <property type="entry name" value="DUF5648"/>
</dbReference>
<dbReference type="OrthoDB" id="9772095at2"/>
<dbReference type="PROSITE" id="PS51257">
    <property type="entry name" value="PROKAR_LIPOPROTEIN"/>
    <property type="match status" value="1"/>
</dbReference>
<dbReference type="EMBL" id="VTRU01000001">
    <property type="protein sequence ID" value="TZF98468.1"/>
    <property type="molecule type" value="Genomic_DNA"/>
</dbReference>
<protein>
    <recommendedName>
        <fullName evidence="1">DUF5648 domain-containing protein</fullName>
    </recommendedName>
</protein>
<dbReference type="AlphaFoldDB" id="A0A5D8ZU73"/>
<evidence type="ECO:0000313" key="3">
    <source>
        <dbReference type="Proteomes" id="UP000323884"/>
    </source>
</evidence>
<proteinExistence type="predicted"/>
<accession>A0A5D8ZU73</accession>
<dbReference type="Pfam" id="PF18885">
    <property type="entry name" value="DUF5648"/>
    <property type="match status" value="1"/>
</dbReference>
<keyword evidence="3" id="KW-1185">Reference proteome</keyword>
<reference evidence="2 3" key="1">
    <citation type="submission" date="2019-08" db="EMBL/GenBank/DDBJ databases">
        <title>Draft genome sequence of Chryseobacterium sp. Gsoil 183.</title>
        <authorList>
            <person name="Im W.-T."/>
        </authorList>
    </citation>
    <scope>NUCLEOTIDE SEQUENCE [LARGE SCALE GENOMIC DNA]</scope>
    <source>
        <strain evidence="2 3">Gsoil 183</strain>
        <plasmid evidence="2">unnamed1</plasmid>
    </source>
</reference>
<sequence>MKKLFFASVCALTLLSCGREESEIQAENQQSIASKSRISSAAKLSEDVNVYRYYSNSLMKHYFGSTTGPVGQHSWSSEGLAFKTTSAPSTLYSLAVYMNPNNLDMVIAVNQFDRAALEAQGYVFREAIGWPVQQGLPGAVPVYRYYRSSKNGHFYTKNLAELGTGGNGWTYEGIAFYAY</sequence>
<organism evidence="2 3">
    <name type="scientific">Chryseobacterium panacisoli</name>
    <dbReference type="NCBI Taxonomy" id="1807141"/>
    <lineage>
        <taxon>Bacteria</taxon>
        <taxon>Pseudomonadati</taxon>
        <taxon>Bacteroidota</taxon>
        <taxon>Flavobacteriia</taxon>
        <taxon>Flavobacteriales</taxon>
        <taxon>Weeksellaceae</taxon>
        <taxon>Chryseobacterium group</taxon>
        <taxon>Chryseobacterium</taxon>
    </lineage>
</organism>
<dbReference type="RefSeq" id="WP_149385650.1">
    <property type="nucleotide sequence ID" value="NZ_VTRU01000001.1"/>
</dbReference>
<dbReference type="Proteomes" id="UP000323884">
    <property type="component" value="Unassembled WGS sequence"/>
</dbReference>
<comment type="caution">
    <text evidence="2">The sequence shown here is derived from an EMBL/GenBank/DDBJ whole genome shotgun (WGS) entry which is preliminary data.</text>
</comment>
<feature type="domain" description="DUF5648" evidence="1">
    <location>
        <begin position="50"/>
        <end position="178"/>
    </location>
</feature>
<evidence type="ECO:0000259" key="1">
    <source>
        <dbReference type="Pfam" id="PF18885"/>
    </source>
</evidence>
<keyword evidence="2" id="KW-0614">Plasmid</keyword>
<name>A0A5D8ZU73_9FLAO</name>
<geneLocation type="plasmid" evidence="2">
    <name>unnamed1</name>
</geneLocation>
<gene>
    <name evidence="2" type="ORF">FW781_00635</name>
</gene>